<proteinExistence type="predicted"/>
<organism evidence="1 2">
    <name type="scientific">Bauhinia variegata</name>
    <name type="common">Purple orchid tree</name>
    <name type="synonym">Phanera variegata</name>
    <dbReference type="NCBI Taxonomy" id="167791"/>
    <lineage>
        <taxon>Eukaryota</taxon>
        <taxon>Viridiplantae</taxon>
        <taxon>Streptophyta</taxon>
        <taxon>Embryophyta</taxon>
        <taxon>Tracheophyta</taxon>
        <taxon>Spermatophyta</taxon>
        <taxon>Magnoliopsida</taxon>
        <taxon>eudicotyledons</taxon>
        <taxon>Gunneridae</taxon>
        <taxon>Pentapetalae</taxon>
        <taxon>rosids</taxon>
        <taxon>fabids</taxon>
        <taxon>Fabales</taxon>
        <taxon>Fabaceae</taxon>
        <taxon>Cercidoideae</taxon>
        <taxon>Cercideae</taxon>
        <taxon>Bauhiniinae</taxon>
        <taxon>Bauhinia</taxon>
    </lineage>
</organism>
<dbReference type="Proteomes" id="UP000828941">
    <property type="component" value="Chromosome 1"/>
</dbReference>
<comment type="caution">
    <text evidence="1">The sequence shown here is derived from an EMBL/GenBank/DDBJ whole genome shotgun (WGS) entry which is preliminary data.</text>
</comment>
<keyword evidence="2" id="KW-1185">Reference proteome</keyword>
<reference evidence="1 2" key="1">
    <citation type="journal article" date="2022" name="DNA Res.">
        <title>Chromosomal-level genome assembly of the orchid tree Bauhinia variegata (Leguminosae; Cercidoideae) supports the allotetraploid origin hypothesis of Bauhinia.</title>
        <authorList>
            <person name="Zhong Y."/>
            <person name="Chen Y."/>
            <person name="Zheng D."/>
            <person name="Pang J."/>
            <person name="Liu Y."/>
            <person name="Luo S."/>
            <person name="Meng S."/>
            <person name="Qian L."/>
            <person name="Wei D."/>
            <person name="Dai S."/>
            <person name="Zhou R."/>
        </authorList>
    </citation>
    <scope>NUCLEOTIDE SEQUENCE [LARGE SCALE GENOMIC DNA]</scope>
    <source>
        <strain evidence="1">BV-YZ2020</strain>
    </source>
</reference>
<accession>A0ACB9Q7Y7</accession>
<evidence type="ECO:0000313" key="1">
    <source>
        <dbReference type="EMBL" id="KAI4357164.1"/>
    </source>
</evidence>
<gene>
    <name evidence="1" type="ORF">L6164_001131</name>
</gene>
<evidence type="ECO:0000313" key="2">
    <source>
        <dbReference type="Proteomes" id="UP000828941"/>
    </source>
</evidence>
<dbReference type="EMBL" id="CM039426">
    <property type="protein sequence ID" value="KAI4357164.1"/>
    <property type="molecule type" value="Genomic_DNA"/>
</dbReference>
<sequence length="200" mass="23454">MRLRYGDVIEEKDPDDERKLVLSGGFMVPDRNSFGHTFRDYDVKSSQQKGAEEFYRINHINQTYEFVKRMREEYGKLNRVEMNYPKKDWLHLTGLIHDLGKVLLHPVFGALPQWAVVGDTYPVGCAFSESIVHHKFFEENPDYNKPTYNTKYGVYSEVRGLNNVMMSWGHDDYMYLVAKENKCTLPSAGLFIIRYHSFYG</sequence>
<name>A0ACB9Q7Y7_BAUVA</name>
<protein>
    <submittedName>
        <fullName evidence="1">Uncharacterized protein</fullName>
    </submittedName>
</protein>